<reference evidence="2 3" key="1">
    <citation type="submission" date="2018-05" db="EMBL/GenBank/DDBJ databases">
        <title>Genomic Encyclopedia of Archaeal and Bacterial Type Strains, Phase II (KMG-II): from individual species to whole genera.</title>
        <authorList>
            <person name="Goeker M."/>
        </authorList>
    </citation>
    <scope>NUCLEOTIDE SEQUENCE [LARGE SCALE GENOMIC DNA]</scope>
    <source>
        <strain evidence="2 3">DSM 45184</strain>
    </source>
</reference>
<evidence type="ECO:0000313" key="3">
    <source>
        <dbReference type="Proteomes" id="UP000245697"/>
    </source>
</evidence>
<accession>A0A316F381</accession>
<protein>
    <submittedName>
        <fullName evidence="2">Uncharacterized protein</fullName>
    </submittedName>
</protein>
<name>A0A316F381_9ACTN</name>
<dbReference type="EMBL" id="QGGR01000036">
    <property type="protein sequence ID" value="PWK30803.1"/>
    <property type="molecule type" value="Genomic_DNA"/>
</dbReference>
<gene>
    <name evidence="2" type="ORF">BC793_13625</name>
</gene>
<dbReference type="Proteomes" id="UP000245697">
    <property type="component" value="Unassembled WGS sequence"/>
</dbReference>
<evidence type="ECO:0000313" key="2">
    <source>
        <dbReference type="EMBL" id="PWK30803.1"/>
    </source>
</evidence>
<organism evidence="2 3">
    <name type="scientific">Actinoplanes xinjiangensis</name>
    <dbReference type="NCBI Taxonomy" id="512350"/>
    <lineage>
        <taxon>Bacteria</taxon>
        <taxon>Bacillati</taxon>
        <taxon>Actinomycetota</taxon>
        <taxon>Actinomycetes</taxon>
        <taxon>Micromonosporales</taxon>
        <taxon>Micromonosporaceae</taxon>
        <taxon>Actinoplanes</taxon>
    </lineage>
</organism>
<keyword evidence="3" id="KW-1185">Reference proteome</keyword>
<proteinExistence type="predicted"/>
<evidence type="ECO:0000256" key="1">
    <source>
        <dbReference type="SAM" id="MobiDB-lite"/>
    </source>
</evidence>
<feature type="region of interest" description="Disordered" evidence="1">
    <location>
        <begin position="261"/>
        <end position="281"/>
    </location>
</feature>
<comment type="caution">
    <text evidence="2">The sequence shown here is derived from an EMBL/GenBank/DDBJ whole genome shotgun (WGS) entry which is preliminary data.</text>
</comment>
<dbReference type="AlphaFoldDB" id="A0A316F381"/>
<sequence length="457" mass="50843">MIESDHRLAERVQIAAKNLGIDRPHYGPPKPLKPISAMHQVLVDVTPIELLHEVGRATVFQERAALRDIQRIWAQLRYCDAFSYGKVKLPRGRHLLRMSEDALAKRFHHANVQSETLGIGFAIILARHVLSHGDPSWTWIPVDAEMVLDAGFDIPEGRLRPYSRKDTKLRPDYFLFGHKSDGLLSRTRLVVLECKGTHYQKNVLEQLSKAAFQLQSVHVGGATPPGLMISTVLEAERITVHILDPDGDDELWQGDPAELSDETDQLNLSRTPSPENPVDNEALPEQLDLFPGLGPALQVFPEPAGTASLAEVYPIPAEQKGWFARVLSRTAAAASLLFAGDQTRAQRLISERQRQRTFGNREPDLPELHHRNTGIGIARGTSTTVRWTGGRRLEVFNGIDVALLTSLNEHGAGEYVSRTRAGKPEIDGTGDEVFLRAGDGTVTGFRLLPSSRRRRRI</sequence>